<accession>A0A7J6AIA8</accession>
<feature type="transmembrane region" description="Helical" evidence="2">
    <location>
        <begin position="12"/>
        <end position="32"/>
    </location>
</feature>
<proteinExistence type="predicted"/>
<dbReference type="EMBL" id="JAAGNN010000013">
    <property type="protein sequence ID" value="KAF4081759.1"/>
    <property type="molecule type" value="Genomic_DNA"/>
</dbReference>
<keyword evidence="4" id="KW-1185">Reference proteome</keyword>
<gene>
    <name evidence="3" type="ORF">AMELA_G00164860</name>
</gene>
<keyword evidence="2" id="KW-0472">Membrane</keyword>
<keyword evidence="2" id="KW-0812">Transmembrane</keyword>
<organism evidence="3 4">
    <name type="scientific">Ameiurus melas</name>
    <name type="common">Black bullhead</name>
    <name type="synonym">Silurus melas</name>
    <dbReference type="NCBI Taxonomy" id="219545"/>
    <lineage>
        <taxon>Eukaryota</taxon>
        <taxon>Metazoa</taxon>
        <taxon>Chordata</taxon>
        <taxon>Craniata</taxon>
        <taxon>Vertebrata</taxon>
        <taxon>Euteleostomi</taxon>
        <taxon>Actinopterygii</taxon>
        <taxon>Neopterygii</taxon>
        <taxon>Teleostei</taxon>
        <taxon>Ostariophysi</taxon>
        <taxon>Siluriformes</taxon>
        <taxon>Ictaluridae</taxon>
        <taxon>Ameiurus</taxon>
    </lineage>
</organism>
<dbReference type="AlphaFoldDB" id="A0A7J6AIA8"/>
<evidence type="ECO:0000313" key="4">
    <source>
        <dbReference type="Proteomes" id="UP000593565"/>
    </source>
</evidence>
<feature type="coiled-coil region" evidence="1">
    <location>
        <begin position="136"/>
        <end position="213"/>
    </location>
</feature>
<sequence>MHAREPISQTANMGAVLAIVVEVVVAGVAAVVEAAATEAAAALVEVGVESIVEAGEAAAAAEAAAETAAEAAAEGAAEAASETAAEIASSTAAQIAAKILTYVAKLSKLIKETCEIDAIFKAAIDVLKLMLSDPSVAEKYKKLERAVNILETLNRKMNEIMNWLEDHKNDSVELEGIDVPLESGILAKFLQQLSTALGNMQRLADDINQLNQSKQPIKDAQILTINRSMIRIVSTFESLAQFKEEKQSKIAALASLPVSVEEAEEWKRELGSDGGPTLQLLHLTMYEYK</sequence>
<reference evidence="3 4" key="1">
    <citation type="submission" date="2020-02" db="EMBL/GenBank/DDBJ databases">
        <title>A chromosome-scale genome assembly of the black bullhead catfish (Ameiurus melas).</title>
        <authorList>
            <person name="Wen M."/>
            <person name="Zham M."/>
            <person name="Cabau C."/>
            <person name="Klopp C."/>
            <person name="Donnadieu C."/>
            <person name="Roques C."/>
            <person name="Bouchez O."/>
            <person name="Lampietro C."/>
            <person name="Jouanno E."/>
            <person name="Herpin A."/>
            <person name="Louis A."/>
            <person name="Berthelot C."/>
            <person name="Parey E."/>
            <person name="Roest-Crollius H."/>
            <person name="Braasch I."/>
            <person name="Postlethwait J."/>
            <person name="Robinson-Rechavi M."/>
            <person name="Echchiki A."/>
            <person name="Begum T."/>
            <person name="Montfort J."/>
            <person name="Schartl M."/>
            <person name="Bobe J."/>
            <person name="Guiguen Y."/>
        </authorList>
    </citation>
    <scope>NUCLEOTIDE SEQUENCE [LARGE SCALE GENOMIC DNA]</scope>
    <source>
        <strain evidence="3">M_S1</strain>
        <tissue evidence="3">Blood</tissue>
    </source>
</reference>
<protein>
    <submittedName>
        <fullName evidence="3">Uncharacterized protein</fullName>
    </submittedName>
</protein>
<name>A0A7J6AIA8_AMEME</name>
<evidence type="ECO:0000256" key="1">
    <source>
        <dbReference type="SAM" id="Coils"/>
    </source>
</evidence>
<keyword evidence="1" id="KW-0175">Coiled coil</keyword>
<evidence type="ECO:0000313" key="3">
    <source>
        <dbReference type="EMBL" id="KAF4081759.1"/>
    </source>
</evidence>
<evidence type="ECO:0000256" key="2">
    <source>
        <dbReference type="SAM" id="Phobius"/>
    </source>
</evidence>
<comment type="caution">
    <text evidence="3">The sequence shown here is derived from an EMBL/GenBank/DDBJ whole genome shotgun (WGS) entry which is preliminary data.</text>
</comment>
<keyword evidence="2" id="KW-1133">Transmembrane helix</keyword>
<dbReference type="Proteomes" id="UP000593565">
    <property type="component" value="Unassembled WGS sequence"/>
</dbReference>